<evidence type="ECO:0000313" key="1">
    <source>
        <dbReference type="EMBL" id="MVX56758.1"/>
    </source>
</evidence>
<dbReference type="SUPFAM" id="SSF46955">
    <property type="entry name" value="Putative DNA-binding domain"/>
    <property type="match status" value="1"/>
</dbReference>
<dbReference type="AlphaFoldDB" id="A0A6L6YJA2"/>
<organism evidence="1 2">
    <name type="scientific">Parasutterella muris</name>
    <dbReference type="NCBI Taxonomy" id="2565572"/>
    <lineage>
        <taxon>Bacteria</taxon>
        <taxon>Pseudomonadati</taxon>
        <taxon>Pseudomonadota</taxon>
        <taxon>Betaproteobacteria</taxon>
        <taxon>Burkholderiales</taxon>
        <taxon>Sutterellaceae</taxon>
        <taxon>Parasutterella</taxon>
    </lineage>
</organism>
<evidence type="ECO:0008006" key="3">
    <source>
        <dbReference type="Google" id="ProtNLM"/>
    </source>
</evidence>
<protein>
    <recommendedName>
        <fullName evidence="3">Helix-turn-helix domain-containing protein</fullName>
    </recommendedName>
</protein>
<keyword evidence="2" id="KW-1185">Reference proteome</keyword>
<dbReference type="InterPro" id="IPR036388">
    <property type="entry name" value="WH-like_DNA-bd_sf"/>
</dbReference>
<dbReference type="EMBL" id="WSRP01000015">
    <property type="protein sequence ID" value="MVX56758.1"/>
    <property type="molecule type" value="Genomic_DNA"/>
</dbReference>
<sequence length="78" mass="9086">MTPAQVERNKNRYNNEILKNHLLLDKHQLAEFFGVSLKTISRWTKDGILPAPGRGFRQEKLWRSRDIKAIIDRMGAPV</sequence>
<dbReference type="RefSeq" id="WP_160335188.1">
    <property type="nucleotide sequence ID" value="NZ_WSRP01000015.1"/>
</dbReference>
<dbReference type="Proteomes" id="UP000472580">
    <property type="component" value="Unassembled WGS sequence"/>
</dbReference>
<proteinExistence type="predicted"/>
<dbReference type="Gene3D" id="1.10.10.10">
    <property type="entry name" value="Winged helix-like DNA-binding domain superfamily/Winged helix DNA-binding domain"/>
    <property type="match status" value="1"/>
</dbReference>
<dbReference type="InterPro" id="IPR009061">
    <property type="entry name" value="DNA-bd_dom_put_sf"/>
</dbReference>
<comment type="caution">
    <text evidence="1">The sequence shown here is derived from an EMBL/GenBank/DDBJ whole genome shotgun (WGS) entry which is preliminary data.</text>
</comment>
<gene>
    <name evidence="1" type="ORF">E5987_05985</name>
</gene>
<reference evidence="1 2" key="1">
    <citation type="submission" date="2019-12" db="EMBL/GenBank/DDBJ databases">
        <title>Microbes associate with the intestines of laboratory mice.</title>
        <authorList>
            <person name="Navarre W."/>
            <person name="Wong E."/>
        </authorList>
    </citation>
    <scope>NUCLEOTIDE SEQUENCE [LARGE SCALE GENOMIC DNA]</scope>
    <source>
        <strain evidence="1 2">NM82_D38</strain>
    </source>
</reference>
<evidence type="ECO:0000313" key="2">
    <source>
        <dbReference type="Proteomes" id="UP000472580"/>
    </source>
</evidence>
<accession>A0A6L6YJA2</accession>
<name>A0A6L6YJA2_9BURK</name>
<dbReference type="OrthoDB" id="9182156at2"/>